<name>A0AAP0EBC4_9MAGN</name>
<keyword evidence="5" id="KW-0333">Golgi apparatus</keyword>
<keyword evidence="4" id="KW-0735">Signal-anchor</keyword>
<evidence type="ECO:0000313" key="8">
    <source>
        <dbReference type="EMBL" id="KAK9090131.1"/>
    </source>
</evidence>
<accession>A0AAP0EBC4</accession>
<comment type="similarity">
    <text evidence="2">Belongs to the glycosyltransferase 47 family.</text>
</comment>
<evidence type="ECO:0000259" key="7">
    <source>
        <dbReference type="Pfam" id="PF03016"/>
    </source>
</evidence>
<dbReference type="InterPro" id="IPR004263">
    <property type="entry name" value="Exostosin"/>
</dbReference>
<dbReference type="PANTHER" id="PTHR11062">
    <property type="entry name" value="EXOSTOSIN HEPARAN SULFATE GLYCOSYLTRANSFERASE -RELATED"/>
    <property type="match status" value="1"/>
</dbReference>
<organism evidence="8 9">
    <name type="scientific">Stephania japonica</name>
    <dbReference type="NCBI Taxonomy" id="461633"/>
    <lineage>
        <taxon>Eukaryota</taxon>
        <taxon>Viridiplantae</taxon>
        <taxon>Streptophyta</taxon>
        <taxon>Embryophyta</taxon>
        <taxon>Tracheophyta</taxon>
        <taxon>Spermatophyta</taxon>
        <taxon>Magnoliopsida</taxon>
        <taxon>Ranunculales</taxon>
        <taxon>Menispermaceae</taxon>
        <taxon>Menispermoideae</taxon>
        <taxon>Cissampelideae</taxon>
        <taxon>Stephania</taxon>
    </lineage>
</organism>
<dbReference type="EMBL" id="JBBNAE010000010">
    <property type="protein sequence ID" value="KAK9090131.1"/>
    <property type="molecule type" value="Genomic_DNA"/>
</dbReference>
<reference evidence="8 9" key="1">
    <citation type="submission" date="2024-01" db="EMBL/GenBank/DDBJ databases">
        <title>Genome assemblies of Stephania.</title>
        <authorList>
            <person name="Yang L."/>
        </authorList>
    </citation>
    <scope>NUCLEOTIDE SEQUENCE [LARGE SCALE GENOMIC DNA]</scope>
    <source>
        <strain evidence="8">QJT</strain>
        <tissue evidence="8">Leaf</tissue>
    </source>
</reference>
<dbReference type="Proteomes" id="UP001417504">
    <property type="component" value="Unassembled WGS sequence"/>
</dbReference>
<dbReference type="PANTHER" id="PTHR11062:SF48">
    <property type="entry name" value="OJ1485_B09.5 PROTEIN"/>
    <property type="match status" value="1"/>
</dbReference>
<proteinExistence type="inferred from homology"/>
<evidence type="ECO:0000256" key="1">
    <source>
        <dbReference type="ARBA" id="ARBA00004323"/>
    </source>
</evidence>
<comment type="subcellular location">
    <subcellularLocation>
        <location evidence="1">Golgi apparatus membrane</location>
        <topology evidence="1">Single-pass type II membrane protein</topology>
    </subcellularLocation>
</comment>
<comment type="caution">
    <text evidence="8">The sequence shown here is derived from an EMBL/GenBank/DDBJ whole genome shotgun (WGS) entry which is preliminary data.</text>
</comment>
<keyword evidence="6" id="KW-1133">Transmembrane helix</keyword>
<keyword evidence="6" id="KW-0472">Membrane</keyword>
<evidence type="ECO:0000256" key="3">
    <source>
        <dbReference type="ARBA" id="ARBA00022676"/>
    </source>
</evidence>
<keyword evidence="3" id="KW-0328">Glycosyltransferase</keyword>
<feature type="transmembrane region" description="Helical" evidence="6">
    <location>
        <begin position="12"/>
        <end position="32"/>
    </location>
</feature>
<keyword evidence="3" id="KW-0808">Transferase</keyword>
<sequence>MLVIKQRGISIAAIVASAAVVIIAILFGSSFFSSERPLRVFMYDLESRFNLGLVHREWLGANWTVSEENLPPWPSDSGLGVQHSVEYWMMASMVYEGVEKWREAVRVKDPETADVFFLPFFSSQSFLVHGINMTDEESLVDRQLQEDMVQFLRESKYWNRSRGLDHVIPMHHPNAFRFLREQINATIFIVADFGRYAQSLARLSKDVVAPYVHVVDSYENEKTSDPYESRTTLLFFRGQIVRKDEGYIRAKLEHVFAGEKDVVYEQSSVSEEGIKMSSEGMRRSKFCLHPAGDTPSSCRLFDAIVSHCIPVIISDKIEHPFESELDYREFALFFSVNHALEPQYITSKLRAIKKRTYLRMWSKLKRISHHFEYQYPPKSEDAVNMIWRQVKNKFRPMKLPNHRVKRLQIPDWWTQ</sequence>
<evidence type="ECO:0000256" key="4">
    <source>
        <dbReference type="ARBA" id="ARBA00022968"/>
    </source>
</evidence>
<feature type="domain" description="Exostosin GT47" evidence="7">
    <location>
        <begin position="35"/>
        <end position="348"/>
    </location>
</feature>
<protein>
    <recommendedName>
        <fullName evidence="7">Exostosin GT47 domain-containing protein</fullName>
    </recommendedName>
</protein>
<dbReference type="GO" id="GO:0000139">
    <property type="term" value="C:Golgi membrane"/>
    <property type="evidence" value="ECO:0007669"/>
    <property type="project" value="UniProtKB-SubCell"/>
</dbReference>
<evidence type="ECO:0000256" key="6">
    <source>
        <dbReference type="SAM" id="Phobius"/>
    </source>
</evidence>
<evidence type="ECO:0000313" key="9">
    <source>
        <dbReference type="Proteomes" id="UP001417504"/>
    </source>
</evidence>
<dbReference type="InterPro" id="IPR040911">
    <property type="entry name" value="Exostosin_GT47"/>
</dbReference>
<dbReference type="AlphaFoldDB" id="A0AAP0EBC4"/>
<dbReference type="GO" id="GO:0016757">
    <property type="term" value="F:glycosyltransferase activity"/>
    <property type="evidence" value="ECO:0007669"/>
    <property type="project" value="UniProtKB-KW"/>
</dbReference>
<gene>
    <name evidence="8" type="ORF">Sjap_023308</name>
</gene>
<keyword evidence="6" id="KW-0812">Transmembrane</keyword>
<evidence type="ECO:0000256" key="5">
    <source>
        <dbReference type="ARBA" id="ARBA00023034"/>
    </source>
</evidence>
<keyword evidence="9" id="KW-1185">Reference proteome</keyword>
<dbReference type="Pfam" id="PF03016">
    <property type="entry name" value="Exostosin_GT47"/>
    <property type="match status" value="1"/>
</dbReference>
<evidence type="ECO:0000256" key="2">
    <source>
        <dbReference type="ARBA" id="ARBA00010271"/>
    </source>
</evidence>